<dbReference type="AlphaFoldDB" id="A0A4Y3PKA4"/>
<dbReference type="Proteomes" id="UP000316882">
    <property type="component" value="Unassembled WGS sequence"/>
</dbReference>
<evidence type="ECO:0000313" key="1">
    <source>
        <dbReference type="EMBL" id="GEB31688.1"/>
    </source>
</evidence>
<accession>A0A4Y3PKA4</accession>
<dbReference type="Gene3D" id="2.180.10.10">
    <property type="entry name" value="RHS repeat-associated core"/>
    <property type="match status" value="1"/>
</dbReference>
<gene>
    <name evidence="1" type="ORF">BPA01_12680</name>
</gene>
<name>A0A4Y3PKA4_BREPA</name>
<organism evidence="1 2">
    <name type="scientific">Brevibacillus parabrevis</name>
    <dbReference type="NCBI Taxonomy" id="54914"/>
    <lineage>
        <taxon>Bacteria</taxon>
        <taxon>Bacillati</taxon>
        <taxon>Bacillota</taxon>
        <taxon>Bacilli</taxon>
        <taxon>Bacillales</taxon>
        <taxon>Paenibacillaceae</taxon>
        <taxon>Brevibacillus</taxon>
    </lineage>
</organism>
<keyword evidence="2" id="KW-1185">Reference proteome</keyword>
<dbReference type="EMBL" id="BJMH01000005">
    <property type="protein sequence ID" value="GEB31688.1"/>
    <property type="molecule type" value="Genomic_DNA"/>
</dbReference>
<protein>
    <recommendedName>
        <fullName evidence="3">RHS repeat-associated core domain-containing protein</fullName>
    </recommendedName>
</protein>
<comment type="caution">
    <text evidence="1">The sequence shown here is derived from an EMBL/GenBank/DDBJ whole genome shotgun (WGS) entry which is preliminary data.</text>
</comment>
<evidence type="ECO:0008006" key="3">
    <source>
        <dbReference type="Google" id="ProtNLM"/>
    </source>
</evidence>
<reference evidence="1 2" key="1">
    <citation type="submission" date="2019-06" db="EMBL/GenBank/DDBJ databases">
        <title>Whole genome shotgun sequence of Brevibacillus parabrevis NBRC 12334.</title>
        <authorList>
            <person name="Hosoyama A."/>
            <person name="Uohara A."/>
            <person name="Ohji S."/>
            <person name="Ichikawa N."/>
        </authorList>
    </citation>
    <scope>NUCLEOTIDE SEQUENCE [LARGE SCALE GENOMIC DNA]</scope>
    <source>
        <strain evidence="1 2">NBRC 12334</strain>
    </source>
</reference>
<proteinExistence type="predicted"/>
<evidence type="ECO:0000313" key="2">
    <source>
        <dbReference type="Proteomes" id="UP000316882"/>
    </source>
</evidence>
<sequence>MEDTYKGQVDNSLSLNRYTYAENNPIMFIDPTGNITFKEGWGTFTDPASYEKAINTVTSIENYKPALEALADY</sequence>